<feature type="binding site" evidence="6">
    <location>
        <position position="47"/>
    </location>
    <ligand>
        <name>pyruvate</name>
        <dbReference type="ChEBI" id="CHEBI:15361"/>
    </ligand>
</feature>
<dbReference type="CDD" id="cd00408">
    <property type="entry name" value="DHDPS-like"/>
    <property type="match status" value="1"/>
</dbReference>
<dbReference type="PROSITE" id="PS00666">
    <property type="entry name" value="DHDPS_2"/>
    <property type="match status" value="1"/>
</dbReference>
<evidence type="ECO:0000313" key="7">
    <source>
        <dbReference type="EMBL" id="MBD2864751.1"/>
    </source>
</evidence>
<dbReference type="InterPro" id="IPR020625">
    <property type="entry name" value="Schiff_base-form_aldolases_AS"/>
</dbReference>
<keyword evidence="2 4" id="KW-0456">Lyase</keyword>
<evidence type="ECO:0000256" key="5">
    <source>
        <dbReference type="PIRSR" id="PIRSR001365-1"/>
    </source>
</evidence>
<gene>
    <name evidence="7" type="ORF">IDH45_22480</name>
</gene>
<dbReference type="Proteomes" id="UP000639396">
    <property type="component" value="Unassembled WGS sequence"/>
</dbReference>
<dbReference type="PANTHER" id="PTHR12128">
    <property type="entry name" value="DIHYDRODIPICOLINATE SYNTHASE"/>
    <property type="match status" value="1"/>
</dbReference>
<dbReference type="EMBL" id="JACXJA010000032">
    <property type="protein sequence ID" value="MBD2864751.1"/>
    <property type="molecule type" value="Genomic_DNA"/>
</dbReference>
<feature type="active site" description="Proton donor/acceptor" evidence="5">
    <location>
        <position position="137"/>
    </location>
</feature>
<proteinExistence type="inferred from homology"/>
<organism evidence="7 8">
    <name type="scientific">Paenibacillus oceani</name>
    <dbReference type="NCBI Taxonomy" id="2772510"/>
    <lineage>
        <taxon>Bacteria</taxon>
        <taxon>Bacillati</taxon>
        <taxon>Bacillota</taxon>
        <taxon>Bacilli</taxon>
        <taxon>Bacillales</taxon>
        <taxon>Paenibacillaceae</taxon>
        <taxon>Paenibacillus</taxon>
    </lineage>
</organism>
<feature type="binding site" evidence="6">
    <location>
        <position position="208"/>
    </location>
    <ligand>
        <name>pyruvate</name>
        <dbReference type="ChEBI" id="CHEBI:15361"/>
    </ligand>
</feature>
<accession>A0A927H134</accession>
<dbReference type="SUPFAM" id="SSF51569">
    <property type="entry name" value="Aldolase"/>
    <property type="match status" value="1"/>
</dbReference>
<comment type="similarity">
    <text evidence="1 4">Belongs to the DapA family.</text>
</comment>
<evidence type="ECO:0000256" key="4">
    <source>
        <dbReference type="PIRNR" id="PIRNR001365"/>
    </source>
</evidence>
<feature type="active site" description="Schiff-base intermediate with substrate" evidence="5">
    <location>
        <position position="166"/>
    </location>
</feature>
<dbReference type="InterPro" id="IPR013785">
    <property type="entry name" value="Aldolase_TIM"/>
</dbReference>
<sequence length="300" mass="32797">MKHLYGVTTAMVTPFRKDGSIDFESVEKMSEFLISKGVHCLYPLGTTGEMLRLTVAERKAVAETVVRQAAGRVTVFIHVGAMTQNDTVELAKHASEIGADGIGVVTPAFFGANDAELEQYFVTVASSVPDSFPVYLYNIPQCAANDLKTDVAEKVAARCANVIGIKYSYPDFLRTNEYMNIKEGNFSVMQGADRLFLPALAMGCKGVISGVSCVYPEPFVAVYEAFLASDLDQARKLQRIANRYCETLKSGSNMSYFKEALKLRGIDAGYMRAPQLDLSGAEVGDLKRRLDEQNALTGYA</sequence>
<dbReference type="PRINTS" id="PR00146">
    <property type="entry name" value="DHPICSNTHASE"/>
</dbReference>
<reference evidence="7" key="1">
    <citation type="submission" date="2020-09" db="EMBL/GenBank/DDBJ databases">
        <title>A novel bacterium of genus Paenibacillus, isolated from South China Sea.</title>
        <authorList>
            <person name="Huang H."/>
            <person name="Mo K."/>
            <person name="Hu Y."/>
        </authorList>
    </citation>
    <scope>NUCLEOTIDE SEQUENCE</scope>
    <source>
        <strain evidence="7">IB182363</strain>
    </source>
</reference>
<dbReference type="PIRSF" id="PIRSF001365">
    <property type="entry name" value="DHDPS"/>
    <property type="match status" value="1"/>
</dbReference>
<dbReference type="InterPro" id="IPR002220">
    <property type="entry name" value="DapA-like"/>
</dbReference>
<dbReference type="AlphaFoldDB" id="A0A927H134"/>
<evidence type="ECO:0000256" key="1">
    <source>
        <dbReference type="ARBA" id="ARBA00007592"/>
    </source>
</evidence>
<evidence type="ECO:0000256" key="3">
    <source>
        <dbReference type="ARBA" id="ARBA00023270"/>
    </source>
</evidence>
<keyword evidence="3" id="KW-0704">Schiff base</keyword>
<name>A0A927H134_9BACL</name>
<comment type="caution">
    <text evidence="7">The sequence shown here is derived from an EMBL/GenBank/DDBJ whole genome shotgun (WGS) entry which is preliminary data.</text>
</comment>
<dbReference type="RefSeq" id="WP_190930376.1">
    <property type="nucleotide sequence ID" value="NZ_JACXJA010000032.1"/>
</dbReference>
<evidence type="ECO:0000313" key="8">
    <source>
        <dbReference type="Proteomes" id="UP000639396"/>
    </source>
</evidence>
<dbReference type="PANTHER" id="PTHR12128:SF66">
    <property type="entry name" value="4-HYDROXY-2-OXOGLUTARATE ALDOLASE, MITOCHONDRIAL"/>
    <property type="match status" value="1"/>
</dbReference>
<dbReference type="Pfam" id="PF00701">
    <property type="entry name" value="DHDPS"/>
    <property type="match status" value="1"/>
</dbReference>
<protein>
    <submittedName>
        <fullName evidence="7">Dihydrodipicolinate synthase family protein</fullName>
    </submittedName>
</protein>
<dbReference type="SMART" id="SM01130">
    <property type="entry name" value="DHDPS"/>
    <property type="match status" value="1"/>
</dbReference>
<evidence type="ECO:0000256" key="2">
    <source>
        <dbReference type="ARBA" id="ARBA00023239"/>
    </source>
</evidence>
<evidence type="ECO:0000256" key="6">
    <source>
        <dbReference type="PIRSR" id="PIRSR001365-2"/>
    </source>
</evidence>
<dbReference type="GO" id="GO:0044281">
    <property type="term" value="P:small molecule metabolic process"/>
    <property type="evidence" value="ECO:0007669"/>
    <property type="project" value="UniProtKB-ARBA"/>
</dbReference>
<dbReference type="Gene3D" id="3.20.20.70">
    <property type="entry name" value="Aldolase class I"/>
    <property type="match status" value="1"/>
</dbReference>
<dbReference type="GO" id="GO:0008840">
    <property type="term" value="F:4-hydroxy-tetrahydrodipicolinate synthase activity"/>
    <property type="evidence" value="ECO:0007669"/>
    <property type="project" value="TreeGrafter"/>
</dbReference>
<keyword evidence="8" id="KW-1185">Reference proteome</keyword>